<evidence type="ECO:0000259" key="3">
    <source>
        <dbReference type="Pfam" id="PF20732"/>
    </source>
</evidence>
<dbReference type="InterPro" id="IPR048503">
    <property type="entry name" value="NamZ_C"/>
</dbReference>
<protein>
    <submittedName>
        <fullName evidence="4">DUF1343 domain-containing protein</fullName>
    </submittedName>
</protein>
<dbReference type="Pfam" id="PF07075">
    <property type="entry name" value="NamZ_N"/>
    <property type="match status" value="1"/>
</dbReference>
<evidence type="ECO:0000313" key="4">
    <source>
        <dbReference type="EMBL" id="RUQ26630.1"/>
    </source>
</evidence>
<accession>A0A3S0VVD6</accession>
<dbReference type="AlphaFoldDB" id="A0A3S0VVD6"/>
<feature type="domain" description="Peptidoglycan beta-N-acetylmuramidase NamZ N-terminal" evidence="2">
    <location>
        <begin position="60"/>
        <end position="261"/>
    </location>
</feature>
<evidence type="ECO:0000313" key="5">
    <source>
        <dbReference type="Proteomes" id="UP000267430"/>
    </source>
</evidence>
<dbReference type="InterPro" id="IPR008302">
    <property type="entry name" value="NamZ"/>
</dbReference>
<dbReference type="GO" id="GO:0033922">
    <property type="term" value="F:peptidoglycan beta-N-acetylmuramidase activity"/>
    <property type="evidence" value="ECO:0007669"/>
    <property type="project" value="InterPro"/>
</dbReference>
<dbReference type="RefSeq" id="WP_126866624.1">
    <property type="nucleotide sequence ID" value="NZ_JAUSTX010000012.1"/>
</dbReference>
<feature type="chain" id="PRO_5018661134" evidence="1">
    <location>
        <begin position="24"/>
        <end position="422"/>
    </location>
</feature>
<dbReference type="PANTHER" id="PTHR42915:SF1">
    <property type="entry name" value="PEPTIDOGLYCAN BETA-N-ACETYLMURAMIDASE NAMZ"/>
    <property type="match status" value="1"/>
</dbReference>
<dbReference type="InterPro" id="IPR048502">
    <property type="entry name" value="NamZ_N"/>
</dbReference>
<evidence type="ECO:0000259" key="2">
    <source>
        <dbReference type="Pfam" id="PF07075"/>
    </source>
</evidence>
<organism evidence="4 5">
    <name type="scientific">Peribacillus cavernae</name>
    <dbReference type="NCBI Taxonomy" id="1674310"/>
    <lineage>
        <taxon>Bacteria</taxon>
        <taxon>Bacillati</taxon>
        <taxon>Bacillota</taxon>
        <taxon>Bacilli</taxon>
        <taxon>Bacillales</taxon>
        <taxon>Bacillaceae</taxon>
        <taxon>Peribacillus</taxon>
    </lineage>
</organism>
<dbReference type="OrthoDB" id="9801061at2"/>
<name>A0A3S0VVD6_9BACI</name>
<proteinExistence type="predicted"/>
<sequence length="422" mass="47095">MKRWLFSIFILVLFLSFLSVAMANDTRGKSQGKGKAPKKFELGVEVLLDEQKDLIKGKRVGLITNPTGVDQELNSIVDKLHEDQDINLVALYGPEHGVRGSAQAGEYVPFYTDKETGLPVYSLYGQTKKPTPEMLEGVDVLLFDIQDVGTRFYTYIYTMAYAMEAAKENNIPFIVLDRPNPLGGAKVEGPVLDPDYSSFVGMYPIPLRHGMTVGELALYFNKEFGIGADLTVVEMNGWKRNMYYDDTPLEWVLPSPNMPTLDSGLVYPGAALIEGTNVSEGRGTTKPFELIGAPFINSTELAKKLNEEKLPGVTFRAASFTPAFSKHTGKLSNGIQIHITDRNAYKPVETGLIIVKAILDLYPDAFEFRAEDSKGTSFFDLLIGNGWVRDAIEEGKSVDEIKRTWQPGLEEFIQKREKYLLY</sequence>
<feature type="domain" description="Peptidoglycan beta-N-acetylmuramidase NamZ C-terminal" evidence="3">
    <location>
        <begin position="265"/>
        <end position="422"/>
    </location>
</feature>
<comment type="caution">
    <text evidence="4">The sequence shown here is derived from an EMBL/GenBank/DDBJ whole genome shotgun (WGS) entry which is preliminary data.</text>
</comment>
<dbReference type="Gene3D" id="3.40.50.12170">
    <property type="entry name" value="Uncharacterised protein PF07075, DUF1343"/>
    <property type="match status" value="1"/>
</dbReference>
<dbReference type="EMBL" id="RYZZ01000033">
    <property type="protein sequence ID" value="RUQ26630.1"/>
    <property type="molecule type" value="Genomic_DNA"/>
</dbReference>
<evidence type="ECO:0000256" key="1">
    <source>
        <dbReference type="SAM" id="SignalP"/>
    </source>
</evidence>
<gene>
    <name evidence="4" type="ORF">ELQ35_18185</name>
</gene>
<dbReference type="Proteomes" id="UP000267430">
    <property type="component" value="Unassembled WGS sequence"/>
</dbReference>
<keyword evidence="1" id="KW-0732">Signal</keyword>
<feature type="signal peptide" evidence="1">
    <location>
        <begin position="1"/>
        <end position="23"/>
    </location>
</feature>
<dbReference type="Gene3D" id="3.90.1150.140">
    <property type="match status" value="1"/>
</dbReference>
<reference evidence="4 5" key="1">
    <citation type="submission" date="2018-12" db="EMBL/GenBank/DDBJ databases">
        <title>Bacillus chawlae sp. nov., Bacillus glennii sp. nov., and Bacillus saganii sp. nov. Isolated from the Vehicle Assembly Building at Kennedy Space Center where the Viking Spacecraft were Assembled.</title>
        <authorList>
            <person name="Seuylemezian A."/>
            <person name="Vaishampayan P."/>
        </authorList>
    </citation>
    <scope>NUCLEOTIDE SEQUENCE [LARGE SCALE GENOMIC DNA]</scope>
    <source>
        <strain evidence="4 5">L5</strain>
    </source>
</reference>
<dbReference type="PIRSF" id="PIRSF016719">
    <property type="entry name" value="UCP016719"/>
    <property type="match status" value="1"/>
</dbReference>
<dbReference type="Pfam" id="PF20732">
    <property type="entry name" value="NamZ_C"/>
    <property type="match status" value="1"/>
</dbReference>
<keyword evidence="5" id="KW-1185">Reference proteome</keyword>
<dbReference type="PANTHER" id="PTHR42915">
    <property type="entry name" value="HYPOTHETICAL 460 KDA PROTEIN IN FEUA-SIGW INTERGENIC REGION [PRECURSOR]"/>
    <property type="match status" value="1"/>
</dbReference>